<proteinExistence type="predicted"/>
<reference evidence="3 4" key="1">
    <citation type="submission" date="2017-09" db="EMBL/GenBank/DDBJ databases">
        <title>Complete Genome Sequences of Two Strains of the Meat Spoilage Bacterium Brochothrix thermosphacta Isolated from Ground Chicken.</title>
        <authorList>
            <person name="Paoli G.C."/>
            <person name="Wijey C."/>
            <person name="Chen C.-Y."/>
            <person name="Nguyen L."/>
            <person name="Yan X."/>
            <person name="Irwin P.L."/>
        </authorList>
    </citation>
    <scope>NUCLEOTIDE SEQUENCE [LARGE SCALE GENOMIC DNA]</scope>
    <source>
        <strain evidence="3 4">BI</strain>
    </source>
</reference>
<sequence>MVRNPKQARSDDLEQCLSSVSSRLLITVCSFILRSDNMLGFLVSLTEQSIAENKRLIKQMSTAGSRYVFTSLQMPEERDRDLTAVIKELGDCMKEQQLQWIADVSPATFERYTEADLASWGFTGLRIDDGVTMRQIAGMTQRWQIILNASTLTAADLVELTAEQAVFENLSAWYNYYPRPETGLAREAVRAHTSFIKSHGLTTGAFIQGDGQQRGPIFAGLPTLEAHRDLHPLAQYFDLLDIGIDTVLIGDLSLAESTLVQFKKWFNERIIQLHVTVLENTVDWLSPVYQVRRDVARDVIRAANSRIEFSNHYHPIAPANCQERLRGSVTIDNAAYLRYEGELQIILGDLLADEKVNVVGRVVMEEHVLLRYVNKPNSRFTCVVR</sequence>
<gene>
    <name evidence="3" type="ORF">CNY62_06665</name>
</gene>
<evidence type="ECO:0000259" key="2">
    <source>
        <dbReference type="Pfam" id="PF19200"/>
    </source>
</evidence>
<protein>
    <submittedName>
        <fullName evidence="3">DUF871 domain-containing protein</fullName>
    </submittedName>
</protein>
<accession>A0A291BXW7</accession>
<dbReference type="InterPro" id="IPR013785">
    <property type="entry name" value="Aldolase_TIM"/>
</dbReference>
<dbReference type="KEGG" id="bths:CNY62_06665"/>
<dbReference type="InterPro" id="IPR008589">
    <property type="entry name" value="MupG"/>
</dbReference>
<dbReference type="InterPro" id="IPR017853">
    <property type="entry name" value="GH"/>
</dbReference>
<dbReference type="AlphaFoldDB" id="A0A291BXW7"/>
<name>A0A291BXW7_BROTH</name>
<dbReference type="EMBL" id="CP023483">
    <property type="protein sequence ID" value="ATF26105.1"/>
    <property type="molecule type" value="Genomic_DNA"/>
</dbReference>
<evidence type="ECO:0000313" key="3">
    <source>
        <dbReference type="EMBL" id="ATF26105.1"/>
    </source>
</evidence>
<evidence type="ECO:0000313" key="4">
    <source>
        <dbReference type="Proteomes" id="UP000243591"/>
    </source>
</evidence>
<evidence type="ECO:0000259" key="1">
    <source>
        <dbReference type="Pfam" id="PF05913"/>
    </source>
</evidence>
<dbReference type="InterPro" id="IPR029000">
    <property type="entry name" value="Cyclophilin-like_dom_sf"/>
</dbReference>
<dbReference type="InterPro" id="IPR043894">
    <property type="entry name" value="MupG_C"/>
</dbReference>
<feature type="domain" description="6-phospho-N-acetylmuramidase C-terminal" evidence="1">
    <location>
        <begin position="285"/>
        <end position="381"/>
    </location>
</feature>
<dbReference type="Gene3D" id="3.20.20.70">
    <property type="entry name" value="Aldolase class I"/>
    <property type="match status" value="1"/>
</dbReference>
<dbReference type="PANTHER" id="PTHR38435">
    <property type="match status" value="1"/>
</dbReference>
<dbReference type="Gene3D" id="2.40.100.10">
    <property type="entry name" value="Cyclophilin-like"/>
    <property type="match status" value="1"/>
</dbReference>
<organism evidence="3 4">
    <name type="scientific">Brochothrix thermosphacta</name>
    <name type="common">Microbacterium thermosphactum</name>
    <dbReference type="NCBI Taxonomy" id="2756"/>
    <lineage>
        <taxon>Bacteria</taxon>
        <taxon>Bacillati</taxon>
        <taxon>Bacillota</taxon>
        <taxon>Bacilli</taxon>
        <taxon>Bacillales</taxon>
        <taxon>Listeriaceae</taxon>
        <taxon>Brochothrix</taxon>
    </lineage>
</organism>
<dbReference type="InterPro" id="IPR043797">
    <property type="entry name" value="MupG_N"/>
</dbReference>
<feature type="domain" description="6-phospho-N-acetylmuramidase N-terminal" evidence="2">
    <location>
        <begin position="39"/>
        <end position="263"/>
    </location>
</feature>
<dbReference type="SUPFAM" id="SSF50891">
    <property type="entry name" value="Cyclophilin-like"/>
    <property type="match status" value="1"/>
</dbReference>
<dbReference type="Proteomes" id="UP000243591">
    <property type="component" value="Chromosome"/>
</dbReference>
<dbReference type="Pfam" id="PF19200">
    <property type="entry name" value="MupG_N"/>
    <property type="match status" value="1"/>
</dbReference>
<dbReference type="Pfam" id="PF05913">
    <property type="entry name" value="MupG_C"/>
    <property type="match status" value="1"/>
</dbReference>
<dbReference type="STRING" id="2756.BFR44_11660"/>
<dbReference type="SUPFAM" id="SSF51445">
    <property type="entry name" value="(Trans)glycosidases"/>
    <property type="match status" value="1"/>
</dbReference>
<dbReference type="PANTHER" id="PTHR38435:SF2">
    <property type="entry name" value="DUF871 DOMAIN-CONTAINING PROTEIN"/>
    <property type="match status" value="1"/>
</dbReference>
<keyword evidence="4" id="KW-1185">Reference proteome</keyword>